<evidence type="ECO:0000313" key="2">
    <source>
        <dbReference type="Proteomes" id="UP000749646"/>
    </source>
</evidence>
<keyword evidence="2" id="KW-1185">Reference proteome</keyword>
<name>A0A9P6ILS1_9FUNG</name>
<accession>A0A9P6ILS1</accession>
<protein>
    <submittedName>
        <fullName evidence="1">Uncharacterized protein</fullName>
    </submittedName>
</protein>
<organism evidence="1 2">
    <name type="scientific">Modicella reniformis</name>
    <dbReference type="NCBI Taxonomy" id="1440133"/>
    <lineage>
        <taxon>Eukaryota</taxon>
        <taxon>Fungi</taxon>
        <taxon>Fungi incertae sedis</taxon>
        <taxon>Mucoromycota</taxon>
        <taxon>Mortierellomycotina</taxon>
        <taxon>Mortierellomycetes</taxon>
        <taxon>Mortierellales</taxon>
        <taxon>Mortierellaceae</taxon>
        <taxon>Modicella</taxon>
    </lineage>
</organism>
<reference evidence="1" key="1">
    <citation type="journal article" date="2020" name="Fungal Divers.">
        <title>Resolving the Mortierellaceae phylogeny through synthesis of multi-gene phylogenetics and phylogenomics.</title>
        <authorList>
            <person name="Vandepol N."/>
            <person name="Liber J."/>
            <person name="Desiro A."/>
            <person name="Na H."/>
            <person name="Kennedy M."/>
            <person name="Barry K."/>
            <person name="Grigoriev I.V."/>
            <person name="Miller A.N."/>
            <person name="O'Donnell K."/>
            <person name="Stajich J.E."/>
            <person name="Bonito G."/>
        </authorList>
    </citation>
    <scope>NUCLEOTIDE SEQUENCE</scope>
    <source>
        <strain evidence="1">MES-2147</strain>
    </source>
</reference>
<evidence type="ECO:0000313" key="1">
    <source>
        <dbReference type="EMBL" id="KAF9936395.1"/>
    </source>
</evidence>
<dbReference type="Proteomes" id="UP000749646">
    <property type="component" value="Unassembled WGS sequence"/>
</dbReference>
<dbReference type="AlphaFoldDB" id="A0A9P6ILS1"/>
<comment type="caution">
    <text evidence="1">The sequence shown here is derived from an EMBL/GenBank/DDBJ whole genome shotgun (WGS) entry which is preliminary data.</text>
</comment>
<gene>
    <name evidence="1" type="ORF">BGZ65_002424</name>
</gene>
<proteinExistence type="predicted"/>
<sequence length="100" mass="11456">MPQRRVEEPLVGSKINAVATISPLEHVNGPKYADEEPIVGVNNESMISEEEHDVEKVRTFLSENNWDVFRYTVYVDTPENHARECLTCLHPLQSHVPQED</sequence>
<dbReference type="EMBL" id="JAAAHW010009776">
    <property type="protein sequence ID" value="KAF9936395.1"/>
    <property type="molecule type" value="Genomic_DNA"/>
</dbReference>